<dbReference type="AlphaFoldDB" id="A0A7W5JTF0"/>
<dbReference type="Gene3D" id="3.40.50.1820">
    <property type="entry name" value="alpha/beta hydrolase"/>
    <property type="match status" value="1"/>
</dbReference>
<dbReference type="GO" id="GO:0003824">
    <property type="term" value="F:catalytic activity"/>
    <property type="evidence" value="ECO:0007669"/>
    <property type="project" value="UniProtKB-ARBA"/>
</dbReference>
<dbReference type="RefSeq" id="WP_183337024.1">
    <property type="nucleotide sequence ID" value="NZ_JACHZG010000001.1"/>
</dbReference>
<evidence type="ECO:0000313" key="3">
    <source>
        <dbReference type="Proteomes" id="UP000565572"/>
    </source>
</evidence>
<dbReference type="Gene3D" id="1.10.10.10">
    <property type="entry name" value="Winged helix-like DNA-binding domain superfamily/Winged helix DNA-binding domain"/>
    <property type="match status" value="1"/>
</dbReference>
<dbReference type="GO" id="GO:0006355">
    <property type="term" value="P:regulation of DNA-templated transcription"/>
    <property type="evidence" value="ECO:0007669"/>
    <property type="project" value="InterPro"/>
</dbReference>
<protein>
    <submittedName>
        <fullName evidence="2">Pimeloyl-ACP methyl ester carboxylesterase/DNA-binding CsgD family transcriptional regulator</fullName>
    </submittedName>
</protein>
<dbReference type="InterPro" id="IPR016032">
    <property type="entry name" value="Sig_transdc_resp-reg_C-effctor"/>
</dbReference>
<dbReference type="EMBL" id="JACHZG010000001">
    <property type="protein sequence ID" value="MBB3326004.1"/>
    <property type="molecule type" value="Genomic_DNA"/>
</dbReference>
<dbReference type="InterPro" id="IPR036388">
    <property type="entry name" value="WH-like_DNA-bd_sf"/>
</dbReference>
<organism evidence="2 3">
    <name type="scientific">Microlunatus antarcticus</name>
    <dbReference type="NCBI Taxonomy" id="53388"/>
    <lineage>
        <taxon>Bacteria</taxon>
        <taxon>Bacillati</taxon>
        <taxon>Actinomycetota</taxon>
        <taxon>Actinomycetes</taxon>
        <taxon>Propionibacteriales</taxon>
        <taxon>Propionibacteriaceae</taxon>
        <taxon>Microlunatus</taxon>
    </lineage>
</organism>
<gene>
    <name evidence="2" type="ORF">FHX39_000948</name>
</gene>
<dbReference type="Pfam" id="PF00561">
    <property type="entry name" value="Abhydrolase_1"/>
    <property type="match status" value="1"/>
</dbReference>
<dbReference type="InterPro" id="IPR000073">
    <property type="entry name" value="AB_hydrolase_1"/>
</dbReference>
<reference evidence="2 3" key="1">
    <citation type="submission" date="2020-08" db="EMBL/GenBank/DDBJ databases">
        <title>Sequencing the genomes of 1000 actinobacteria strains.</title>
        <authorList>
            <person name="Klenk H.-P."/>
        </authorList>
    </citation>
    <scope>NUCLEOTIDE SEQUENCE [LARGE SCALE GENOMIC DNA]</scope>
    <source>
        <strain evidence="2 3">DSM 11053</strain>
    </source>
</reference>
<dbReference type="Pfam" id="PF00196">
    <property type="entry name" value="GerE"/>
    <property type="match status" value="1"/>
</dbReference>
<keyword evidence="2" id="KW-0238">DNA-binding</keyword>
<dbReference type="CDD" id="cd06170">
    <property type="entry name" value="LuxR_C_like"/>
    <property type="match status" value="1"/>
</dbReference>
<dbReference type="SUPFAM" id="SSF53474">
    <property type="entry name" value="alpha/beta-Hydrolases"/>
    <property type="match status" value="1"/>
</dbReference>
<dbReference type="SMART" id="SM00421">
    <property type="entry name" value="HTH_LUXR"/>
    <property type="match status" value="1"/>
</dbReference>
<dbReference type="PANTHER" id="PTHR43433:SF5">
    <property type="entry name" value="AB HYDROLASE-1 DOMAIN-CONTAINING PROTEIN"/>
    <property type="match status" value="1"/>
</dbReference>
<evidence type="ECO:0000259" key="1">
    <source>
        <dbReference type="PROSITE" id="PS50043"/>
    </source>
</evidence>
<evidence type="ECO:0000313" key="2">
    <source>
        <dbReference type="EMBL" id="MBB3326004.1"/>
    </source>
</evidence>
<dbReference type="InterPro" id="IPR000792">
    <property type="entry name" value="Tscrpt_reg_LuxR_C"/>
</dbReference>
<dbReference type="PRINTS" id="PR00038">
    <property type="entry name" value="HTHLUXR"/>
</dbReference>
<feature type="domain" description="HTH luxR-type" evidence="1">
    <location>
        <begin position="301"/>
        <end position="366"/>
    </location>
</feature>
<dbReference type="SUPFAM" id="SSF46894">
    <property type="entry name" value="C-terminal effector domain of the bipartite response regulators"/>
    <property type="match status" value="1"/>
</dbReference>
<name>A0A7W5JTF0_9ACTN</name>
<comment type="caution">
    <text evidence="2">The sequence shown here is derived from an EMBL/GenBank/DDBJ whole genome shotgun (WGS) entry which is preliminary data.</text>
</comment>
<sequence length="369" mass="40104">MEGAVAGVVQDIRFARSADGVQIAYAVHGSGPPLLLDSCWLSHLQHDWQSPVWRHYLVELGRVATVIRFDERGHGLSDRGVTDHSLEARVADLEAVVDDAGLERFAVLAMAQGGPVALEYAARHPERVTRLACYGSYAGAQVEATAEELELDAAFTALIKVGWDRPTPEFRRVFTYLMIPGGTEEQMRWIDDLQRTAVDADTAVVAREQRKLADSSARLPELDLPVLVLHSLGDQMNDFAQSRHLATHIRGARLVALESDNHIVLADEPAWPVLLHELVAFLEPDREALAVSIAAAQAAGSPDLATVLSPRELDVLRLAASGCDNDAIGAELVLSVRTVERHLQNAYAKLGLHGRSARAGAVARLLART</sequence>
<dbReference type="PANTHER" id="PTHR43433">
    <property type="entry name" value="HYDROLASE, ALPHA/BETA FOLD FAMILY PROTEIN"/>
    <property type="match status" value="1"/>
</dbReference>
<accession>A0A7W5JTF0</accession>
<dbReference type="GO" id="GO:0003677">
    <property type="term" value="F:DNA binding"/>
    <property type="evidence" value="ECO:0007669"/>
    <property type="project" value="UniProtKB-KW"/>
</dbReference>
<dbReference type="PROSITE" id="PS00622">
    <property type="entry name" value="HTH_LUXR_1"/>
    <property type="match status" value="1"/>
</dbReference>
<dbReference type="InterPro" id="IPR029058">
    <property type="entry name" value="AB_hydrolase_fold"/>
</dbReference>
<keyword evidence="3" id="KW-1185">Reference proteome</keyword>
<dbReference type="Proteomes" id="UP000565572">
    <property type="component" value="Unassembled WGS sequence"/>
</dbReference>
<proteinExistence type="predicted"/>
<dbReference type="InterPro" id="IPR050471">
    <property type="entry name" value="AB_hydrolase"/>
</dbReference>
<dbReference type="PROSITE" id="PS50043">
    <property type="entry name" value="HTH_LUXR_2"/>
    <property type="match status" value="1"/>
</dbReference>